<proteinExistence type="predicted"/>
<protein>
    <submittedName>
        <fullName evidence="2">Uncharacterized protein</fullName>
    </submittedName>
</protein>
<sequence length="68" mass="7328">MPACCAGRTRSTWIAAPAGAVRFPGDRAWAGARRRVRVVSPQVRRARREPVRSAGSWAARPRAASGSQ</sequence>
<evidence type="ECO:0000313" key="2">
    <source>
        <dbReference type="EMBL" id="KPH78363.1"/>
    </source>
</evidence>
<feature type="region of interest" description="Disordered" evidence="1">
    <location>
        <begin position="44"/>
        <end position="68"/>
    </location>
</feature>
<name>A0A0N0M9M7_9HYPH</name>
<accession>A0A0N0M9M7</accession>
<comment type="caution">
    <text evidence="2">The sequence shown here is derived from an EMBL/GenBank/DDBJ whole genome shotgun (WGS) entry which is preliminary data.</text>
</comment>
<dbReference type="Proteomes" id="UP000037822">
    <property type="component" value="Unassembled WGS sequence"/>
</dbReference>
<keyword evidence="3" id="KW-1185">Reference proteome</keyword>
<dbReference type="AlphaFoldDB" id="A0A0N0M9M7"/>
<evidence type="ECO:0000256" key="1">
    <source>
        <dbReference type="SAM" id="MobiDB-lite"/>
    </source>
</evidence>
<organism evidence="2 3">
    <name type="scientific">Bosea vaviloviae</name>
    <dbReference type="NCBI Taxonomy" id="1526658"/>
    <lineage>
        <taxon>Bacteria</taxon>
        <taxon>Pseudomonadati</taxon>
        <taxon>Pseudomonadota</taxon>
        <taxon>Alphaproteobacteria</taxon>
        <taxon>Hyphomicrobiales</taxon>
        <taxon>Boseaceae</taxon>
        <taxon>Bosea</taxon>
    </lineage>
</organism>
<gene>
    <name evidence="2" type="ORF">AE618_21490</name>
</gene>
<reference evidence="2 3" key="1">
    <citation type="submission" date="2015-07" db="EMBL/GenBank/DDBJ databases">
        <title>Whole genome sequencing of Bosea vaviloviae isolated from cave pool.</title>
        <authorList>
            <person name="Tan N.E.H."/>
            <person name="Lee Y.P."/>
            <person name="Gan H.M."/>
            <person name="Barton H."/>
            <person name="Savka M.A."/>
        </authorList>
    </citation>
    <scope>NUCLEOTIDE SEQUENCE [LARGE SCALE GENOMIC DNA]</scope>
    <source>
        <strain evidence="2 3">SD260</strain>
    </source>
</reference>
<dbReference type="EMBL" id="LGSZ01000054">
    <property type="protein sequence ID" value="KPH78363.1"/>
    <property type="molecule type" value="Genomic_DNA"/>
</dbReference>
<evidence type="ECO:0000313" key="3">
    <source>
        <dbReference type="Proteomes" id="UP000037822"/>
    </source>
</evidence>